<comment type="catalytic activity">
    <reaction evidence="13">
        <text>L-threonyl-[protein] + ATP = O-phospho-L-threonyl-[protein] + ADP + H(+)</text>
        <dbReference type="Rhea" id="RHEA:46608"/>
        <dbReference type="Rhea" id="RHEA-COMP:11060"/>
        <dbReference type="Rhea" id="RHEA-COMP:11605"/>
        <dbReference type="ChEBI" id="CHEBI:15378"/>
        <dbReference type="ChEBI" id="CHEBI:30013"/>
        <dbReference type="ChEBI" id="CHEBI:30616"/>
        <dbReference type="ChEBI" id="CHEBI:61977"/>
        <dbReference type="ChEBI" id="CHEBI:456216"/>
        <dbReference type="EC" id="2.7.11.1"/>
    </reaction>
</comment>
<dbReference type="Pfam" id="PF14380">
    <property type="entry name" value="WAK_assoc"/>
    <property type="match status" value="1"/>
</dbReference>
<name>A0ABD3A4L3_9GENT</name>
<sequence>MHLHEQDRLPATLSLFLIITTFTLIHIPESLGQDQQFTTCGESFRCGNIDFTYPFYGGSRPESCGYPGFSVDCSGNVPLLTVEPLQYRILSFDNSSHTLTVARNDLLVENICPQFIYDTVLNFNIFSYSSIQNITLSYNCTPIVPAPLNQFTCPAANSSGITTTSFFATSAADNANSSSPVTCTNIIRVPVTQAAAQNLASSTANWAILTQAVKAGFPLNYEASNSECRDCSGSGGRCGYNTNSNSFACYCSDRAYDRVCNGTGQNSRINLTKGILISIGIVGIVLAVCIIYYCLAKRSSLWEALICWKLDDGNSQHIEAFMKNFGSTAPKHYNYSEIKRITNSFADQLGHGGYGSVYKGKLSDGSQVAVKLLNDNKGNGEEFINEVASISRTSHVNVVTLLGFCYNRNKRALIYEFMPNGSLDGFICKKRSLQDHITTESRLEWKTLYEISIGIARGLEYLHRGCNTRIVHFDIKPHNILLDTDFCPKISDFGLAKLCERKQSILSMNGARGTIGYIAPEVFCRNFGGVSHKSDVYSYGMVLLEIVGLRKKIETGSEQLSSEKFFPNWIYEHLERRKELEIQDPTNEEEEENSRKMILVGLWCIQTNPADRPSMSKVVEMLEGSLEHLQIPPKPFLDSPPVARKSIQESWTSSIS</sequence>
<dbReference type="PROSITE" id="PS00107">
    <property type="entry name" value="PROTEIN_KINASE_ATP"/>
    <property type="match status" value="1"/>
</dbReference>
<dbReference type="InterPro" id="IPR032872">
    <property type="entry name" value="WAK_assoc_C"/>
</dbReference>
<dbReference type="FunFam" id="1.10.510.10:FF:000590">
    <property type="entry name" value="PR5-like receptor kinase"/>
    <property type="match status" value="1"/>
</dbReference>
<keyword evidence="3" id="KW-0723">Serine/threonine-protein kinase</keyword>
<dbReference type="GO" id="GO:0005524">
    <property type="term" value="F:ATP binding"/>
    <property type="evidence" value="ECO:0007669"/>
    <property type="project" value="UniProtKB-UniRule"/>
</dbReference>
<dbReference type="PROSITE" id="PS50011">
    <property type="entry name" value="PROTEIN_KINASE_DOM"/>
    <property type="match status" value="1"/>
</dbReference>
<dbReference type="FunFam" id="3.30.200.20:FF:000178">
    <property type="entry name" value="serine/threonine-protein kinase PBS1-like"/>
    <property type="match status" value="1"/>
</dbReference>
<dbReference type="Gene3D" id="1.10.510.10">
    <property type="entry name" value="Transferase(Phosphotransferase) domain 1"/>
    <property type="match status" value="1"/>
</dbReference>
<accession>A0ABD3A4L3</accession>
<feature type="binding site" evidence="15">
    <location>
        <position position="371"/>
    </location>
    <ligand>
        <name>ATP</name>
        <dbReference type="ChEBI" id="CHEBI:30616"/>
    </ligand>
</feature>
<reference evidence="19 20" key="1">
    <citation type="submission" date="2024-11" db="EMBL/GenBank/DDBJ databases">
        <title>A near-complete genome assembly of Cinchona calisaya.</title>
        <authorList>
            <person name="Lian D.C."/>
            <person name="Zhao X.W."/>
            <person name="Wei L."/>
        </authorList>
    </citation>
    <scope>NUCLEOTIDE SEQUENCE [LARGE SCALE GENOMIC DNA]</scope>
    <source>
        <tissue evidence="19">Nenye</tissue>
    </source>
</reference>
<evidence type="ECO:0000256" key="8">
    <source>
        <dbReference type="ARBA" id="ARBA00022777"/>
    </source>
</evidence>
<keyword evidence="5 16" id="KW-0812">Transmembrane</keyword>
<evidence type="ECO:0000256" key="7">
    <source>
        <dbReference type="ARBA" id="ARBA00022741"/>
    </source>
</evidence>
<evidence type="ECO:0000256" key="5">
    <source>
        <dbReference type="ARBA" id="ARBA00022692"/>
    </source>
</evidence>
<feature type="domain" description="Protein kinase" evidence="18">
    <location>
        <begin position="343"/>
        <end position="637"/>
    </location>
</feature>
<dbReference type="InterPro" id="IPR017441">
    <property type="entry name" value="Protein_kinase_ATP_BS"/>
</dbReference>
<keyword evidence="20" id="KW-1185">Reference proteome</keyword>
<evidence type="ECO:0000256" key="10">
    <source>
        <dbReference type="ARBA" id="ARBA00022989"/>
    </source>
</evidence>
<comment type="caution">
    <text evidence="19">The sequence shown here is derived from an EMBL/GenBank/DDBJ whole genome shotgun (WGS) entry which is preliminary data.</text>
</comment>
<dbReference type="InterPro" id="IPR001245">
    <property type="entry name" value="Ser-Thr/Tyr_kinase_cat_dom"/>
</dbReference>
<dbReference type="SUPFAM" id="SSF56112">
    <property type="entry name" value="Protein kinase-like (PK-like)"/>
    <property type="match status" value="1"/>
</dbReference>
<keyword evidence="11 16" id="KW-0472">Membrane</keyword>
<dbReference type="EMBL" id="JBJUIK010000006">
    <property type="protein sequence ID" value="KAL3525480.1"/>
    <property type="molecule type" value="Genomic_DNA"/>
</dbReference>
<evidence type="ECO:0000256" key="6">
    <source>
        <dbReference type="ARBA" id="ARBA00022729"/>
    </source>
</evidence>
<evidence type="ECO:0000256" key="17">
    <source>
        <dbReference type="SAM" id="SignalP"/>
    </source>
</evidence>
<keyword evidence="8" id="KW-0418">Kinase</keyword>
<dbReference type="AlphaFoldDB" id="A0ABD3A4L3"/>
<evidence type="ECO:0000256" key="16">
    <source>
        <dbReference type="SAM" id="Phobius"/>
    </source>
</evidence>
<keyword evidence="9 15" id="KW-0067">ATP-binding</keyword>
<feature type="transmembrane region" description="Helical" evidence="16">
    <location>
        <begin position="275"/>
        <end position="295"/>
    </location>
</feature>
<dbReference type="Proteomes" id="UP001630127">
    <property type="component" value="Unassembled WGS sequence"/>
</dbReference>
<dbReference type="EC" id="2.7.11.1" evidence="2"/>
<dbReference type="Pfam" id="PF13947">
    <property type="entry name" value="GUB_WAK_bind"/>
    <property type="match status" value="1"/>
</dbReference>
<organism evidence="19 20">
    <name type="scientific">Cinchona calisaya</name>
    <dbReference type="NCBI Taxonomy" id="153742"/>
    <lineage>
        <taxon>Eukaryota</taxon>
        <taxon>Viridiplantae</taxon>
        <taxon>Streptophyta</taxon>
        <taxon>Embryophyta</taxon>
        <taxon>Tracheophyta</taxon>
        <taxon>Spermatophyta</taxon>
        <taxon>Magnoliopsida</taxon>
        <taxon>eudicotyledons</taxon>
        <taxon>Gunneridae</taxon>
        <taxon>Pentapetalae</taxon>
        <taxon>asterids</taxon>
        <taxon>lamiids</taxon>
        <taxon>Gentianales</taxon>
        <taxon>Rubiaceae</taxon>
        <taxon>Cinchonoideae</taxon>
        <taxon>Cinchoneae</taxon>
        <taxon>Cinchona</taxon>
    </lineage>
</organism>
<dbReference type="InterPro" id="IPR008271">
    <property type="entry name" value="Ser/Thr_kinase_AS"/>
</dbReference>
<dbReference type="InterPro" id="IPR025287">
    <property type="entry name" value="WAK_GUB"/>
</dbReference>
<keyword evidence="10 16" id="KW-1133">Transmembrane helix</keyword>
<evidence type="ECO:0000256" key="4">
    <source>
        <dbReference type="ARBA" id="ARBA00022679"/>
    </source>
</evidence>
<evidence type="ECO:0000256" key="2">
    <source>
        <dbReference type="ARBA" id="ARBA00012513"/>
    </source>
</evidence>
<dbReference type="SMART" id="SM00220">
    <property type="entry name" value="S_TKc"/>
    <property type="match status" value="1"/>
</dbReference>
<evidence type="ECO:0000256" key="12">
    <source>
        <dbReference type="ARBA" id="ARBA00023180"/>
    </source>
</evidence>
<dbReference type="GO" id="GO:0016020">
    <property type="term" value="C:membrane"/>
    <property type="evidence" value="ECO:0007669"/>
    <property type="project" value="UniProtKB-SubCell"/>
</dbReference>
<comment type="subcellular location">
    <subcellularLocation>
        <location evidence="1">Membrane</location>
        <topology evidence="1">Single-pass type I membrane protein</topology>
    </subcellularLocation>
</comment>
<dbReference type="GO" id="GO:0004674">
    <property type="term" value="F:protein serine/threonine kinase activity"/>
    <property type="evidence" value="ECO:0007669"/>
    <property type="project" value="UniProtKB-KW"/>
</dbReference>
<dbReference type="Pfam" id="PF07714">
    <property type="entry name" value="PK_Tyr_Ser-Thr"/>
    <property type="match status" value="1"/>
</dbReference>
<evidence type="ECO:0000256" key="13">
    <source>
        <dbReference type="ARBA" id="ARBA00047899"/>
    </source>
</evidence>
<keyword evidence="7 15" id="KW-0547">Nucleotide-binding</keyword>
<protein>
    <recommendedName>
        <fullName evidence="2">non-specific serine/threonine protein kinase</fullName>
        <ecNumber evidence="2">2.7.11.1</ecNumber>
    </recommendedName>
</protein>
<evidence type="ECO:0000313" key="19">
    <source>
        <dbReference type="EMBL" id="KAL3525480.1"/>
    </source>
</evidence>
<dbReference type="PROSITE" id="PS00108">
    <property type="entry name" value="PROTEIN_KINASE_ST"/>
    <property type="match status" value="1"/>
</dbReference>
<keyword evidence="12" id="KW-0325">Glycoprotein</keyword>
<evidence type="ECO:0000259" key="18">
    <source>
        <dbReference type="PROSITE" id="PS50011"/>
    </source>
</evidence>
<evidence type="ECO:0000256" key="9">
    <source>
        <dbReference type="ARBA" id="ARBA00022840"/>
    </source>
</evidence>
<evidence type="ECO:0000256" key="1">
    <source>
        <dbReference type="ARBA" id="ARBA00004479"/>
    </source>
</evidence>
<comment type="catalytic activity">
    <reaction evidence="14">
        <text>L-seryl-[protein] + ATP = O-phospho-L-seryl-[protein] + ADP + H(+)</text>
        <dbReference type="Rhea" id="RHEA:17989"/>
        <dbReference type="Rhea" id="RHEA-COMP:9863"/>
        <dbReference type="Rhea" id="RHEA-COMP:11604"/>
        <dbReference type="ChEBI" id="CHEBI:15378"/>
        <dbReference type="ChEBI" id="CHEBI:29999"/>
        <dbReference type="ChEBI" id="CHEBI:30616"/>
        <dbReference type="ChEBI" id="CHEBI:83421"/>
        <dbReference type="ChEBI" id="CHEBI:456216"/>
        <dbReference type="EC" id="2.7.11.1"/>
    </reaction>
</comment>
<dbReference type="InterPro" id="IPR011009">
    <property type="entry name" value="Kinase-like_dom_sf"/>
</dbReference>
<feature type="chain" id="PRO_5044788366" description="non-specific serine/threonine protein kinase" evidence="17">
    <location>
        <begin position="33"/>
        <end position="656"/>
    </location>
</feature>
<feature type="signal peptide" evidence="17">
    <location>
        <begin position="1"/>
        <end position="32"/>
    </location>
</feature>
<evidence type="ECO:0000256" key="11">
    <source>
        <dbReference type="ARBA" id="ARBA00023136"/>
    </source>
</evidence>
<keyword evidence="6 17" id="KW-0732">Signal</keyword>
<keyword evidence="4" id="KW-0808">Transferase</keyword>
<evidence type="ECO:0000256" key="15">
    <source>
        <dbReference type="PROSITE-ProRule" id="PRU10141"/>
    </source>
</evidence>
<dbReference type="InterPro" id="IPR000719">
    <property type="entry name" value="Prot_kinase_dom"/>
</dbReference>
<dbReference type="Gene3D" id="3.30.200.20">
    <property type="entry name" value="Phosphorylase Kinase, domain 1"/>
    <property type="match status" value="1"/>
</dbReference>
<evidence type="ECO:0000256" key="14">
    <source>
        <dbReference type="ARBA" id="ARBA00048679"/>
    </source>
</evidence>
<gene>
    <name evidence="19" type="ORF">ACH5RR_013852</name>
</gene>
<dbReference type="PANTHER" id="PTHR27009">
    <property type="entry name" value="RUST RESISTANCE KINASE LR10-RELATED"/>
    <property type="match status" value="1"/>
</dbReference>
<evidence type="ECO:0000313" key="20">
    <source>
        <dbReference type="Proteomes" id="UP001630127"/>
    </source>
</evidence>
<dbReference type="InterPro" id="IPR045874">
    <property type="entry name" value="LRK10/LRL21-25-like"/>
</dbReference>
<proteinExistence type="predicted"/>
<evidence type="ECO:0000256" key="3">
    <source>
        <dbReference type="ARBA" id="ARBA00022527"/>
    </source>
</evidence>